<gene>
    <name evidence="3" type="ORF">B0T17DRAFT_182359</name>
</gene>
<protein>
    <submittedName>
        <fullName evidence="3">Ankyrin repeat-containing domain protein</fullName>
    </submittedName>
</protein>
<dbReference type="InterPro" id="IPR002110">
    <property type="entry name" value="Ankyrin_rpt"/>
</dbReference>
<comment type="caution">
    <text evidence="3">The sequence shown here is derived from an EMBL/GenBank/DDBJ whole genome shotgun (WGS) entry which is preliminary data.</text>
</comment>
<dbReference type="AlphaFoldDB" id="A0AA40C8B9"/>
<dbReference type="SUPFAM" id="SSF48403">
    <property type="entry name" value="Ankyrin repeat"/>
    <property type="match status" value="1"/>
</dbReference>
<dbReference type="Gene3D" id="1.25.40.20">
    <property type="entry name" value="Ankyrin repeat-containing domain"/>
    <property type="match status" value="2"/>
</dbReference>
<dbReference type="PANTHER" id="PTHR24189:SF50">
    <property type="entry name" value="ANKYRIN REPEAT AND SOCS BOX PROTEIN 2"/>
    <property type="match status" value="1"/>
</dbReference>
<name>A0AA40C8B9_9PEZI</name>
<organism evidence="3 4">
    <name type="scientific">Bombardia bombarda</name>
    <dbReference type="NCBI Taxonomy" id="252184"/>
    <lineage>
        <taxon>Eukaryota</taxon>
        <taxon>Fungi</taxon>
        <taxon>Dikarya</taxon>
        <taxon>Ascomycota</taxon>
        <taxon>Pezizomycotina</taxon>
        <taxon>Sordariomycetes</taxon>
        <taxon>Sordariomycetidae</taxon>
        <taxon>Sordariales</taxon>
        <taxon>Lasiosphaeriaceae</taxon>
        <taxon>Bombardia</taxon>
    </lineage>
</organism>
<dbReference type="Pfam" id="PF12796">
    <property type="entry name" value="Ank_2"/>
    <property type="match status" value="1"/>
</dbReference>
<dbReference type="EMBL" id="JAULSR010000002">
    <property type="protein sequence ID" value="KAK0629286.1"/>
    <property type="molecule type" value="Genomic_DNA"/>
</dbReference>
<dbReference type="InterPro" id="IPR036770">
    <property type="entry name" value="Ankyrin_rpt-contain_sf"/>
</dbReference>
<dbReference type="Proteomes" id="UP001174934">
    <property type="component" value="Unassembled WGS sequence"/>
</dbReference>
<accession>A0AA40C8B9</accession>
<dbReference type="CDD" id="cd09917">
    <property type="entry name" value="F-box_SF"/>
    <property type="match status" value="1"/>
</dbReference>
<keyword evidence="4" id="KW-1185">Reference proteome</keyword>
<evidence type="ECO:0000313" key="3">
    <source>
        <dbReference type="EMBL" id="KAK0629286.1"/>
    </source>
</evidence>
<keyword evidence="1" id="KW-0677">Repeat</keyword>
<evidence type="ECO:0000256" key="1">
    <source>
        <dbReference type="ARBA" id="ARBA00022737"/>
    </source>
</evidence>
<dbReference type="InterPro" id="IPR050745">
    <property type="entry name" value="Multifunctional_regulatory"/>
</dbReference>
<sequence>MPRDARQTSQLKLTGVQLSDHGDSGQSRRLFHVLMLGRNCGLVLVLGTQCPLTTVTIILFLTTTAVQFSSHPQHRQSAATKDPIANGYQSRRGQNMAINLMAATGLIIDPEFPDTDPRFIDYLIHRNSEYETLYQIWLHSPNSYDLPPTHWWPATPDKCMLTQSIPLELLGQICGYLYQADLAHLASTCSALSKVVTPLLYIQDIELFDCLALRYSCANGIIPTLERTLEHGARADHFFTDPTLLVVHGADTAIRIAICADEAEAVRVLLRHGREHGQLVDANRPIPMPRPGGWDFVPWVMSTLHWALADPEEWMRGGGGGSRIPGYDVGRSGNDGRRTVGNPRIVRYLLEAGADADGDANALLYLSHGAINPLPAAGDEDDGMGGDSGIVAALSLGHQHNVTSRGWSTPLFLAMQTIVPVETVRLLLEHGANPSYPGWRSNTDRMMRPIEMLLYPDMKHWAFSWEKAQLLLAHGCANDSLRLMLGSSWQEMPILYRHLDLPEIVQLLRLYIAEGANLRVWAQKCAIPPILAVIWWAEARIIDASHKASKMNEVVRLVETMCQLVELMAQATVVEEGENGAVRSAIIDVTAADLPDIKIPIRKARQTPLQYVCAPFTFLGAAQLVLTLLRFGANLNAVDAHGVTALHKAVMFSTDQGKIVTTLLQFSGGPENSGLNVNARDDMGWTPLHYACCFCFLTKHATSEQGLGQDQIAVVSELLKHGADIHARTGTDGSGWTPLGLAIRGLNAGLVEFLLRHENGARLDDIRDATGEDMVYSIEKHMLLGNPVVFHDCQYSLYGLGPRVLQEKEEVGQILCVRFGTGMKEDVAMDISDAIDIDIGEGKGKDLDEGEDSGTPRLQLVDMNKYSPRSAETIW</sequence>
<keyword evidence="2" id="KW-0040">ANK repeat</keyword>
<dbReference type="SMART" id="SM00248">
    <property type="entry name" value="ANK"/>
    <property type="match status" value="7"/>
</dbReference>
<proteinExistence type="predicted"/>
<dbReference type="PANTHER" id="PTHR24189">
    <property type="entry name" value="MYOTROPHIN"/>
    <property type="match status" value="1"/>
</dbReference>
<evidence type="ECO:0000313" key="4">
    <source>
        <dbReference type="Proteomes" id="UP001174934"/>
    </source>
</evidence>
<reference evidence="3" key="1">
    <citation type="submission" date="2023-06" db="EMBL/GenBank/DDBJ databases">
        <title>Genome-scale phylogeny and comparative genomics of the fungal order Sordariales.</title>
        <authorList>
            <consortium name="Lawrence Berkeley National Laboratory"/>
            <person name="Hensen N."/>
            <person name="Bonometti L."/>
            <person name="Westerberg I."/>
            <person name="Brannstrom I.O."/>
            <person name="Guillou S."/>
            <person name="Cros-Aarteil S."/>
            <person name="Calhoun S."/>
            <person name="Haridas S."/>
            <person name="Kuo A."/>
            <person name="Mondo S."/>
            <person name="Pangilinan J."/>
            <person name="Riley R."/>
            <person name="LaButti K."/>
            <person name="Andreopoulos B."/>
            <person name="Lipzen A."/>
            <person name="Chen C."/>
            <person name="Yanf M."/>
            <person name="Daum C."/>
            <person name="Ng V."/>
            <person name="Clum A."/>
            <person name="Steindorff A."/>
            <person name="Ohm R."/>
            <person name="Martin F."/>
            <person name="Silar P."/>
            <person name="Natvig D."/>
            <person name="Lalanne C."/>
            <person name="Gautier V."/>
            <person name="Ament-velasquez S.L."/>
            <person name="Kruys A."/>
            <person name="Hutchinson M.I."/>
            <person name="Powell A.J."/>
            <person name="Barry K."/>
            <person name="Miller A.N."/>
            <person name="Grigoriev I.V."/>
            <person name="Debuchy R."/>
            <person name="Gladieux P."/>
            <person name="Thoren M.H."/>
            <person name="Johannesson H."/>
        </authorList>
    </citation>
    <scope>NUCLEOTIDE SEQUENCE</scope>
    <source>
        <strain evidence="3">SMH3391-2</strain>
    </source>
</reference>
<evidence type="ECO:0000256" key="2">
    <source>
        <dbReference type="ARBA" id="ARBA00023043"/>
    </source>
</evidence>